<feature type="region of interest" description="Disordered" evidence="7">
    <location>
        <begin position="1"/>
        <end position="76"/>
    </location>
</feature>
<feature type="transmembrane region" description="Helical" evidence="8">
    <location>
        <begin position="88"/>
        <end position="107"/>
    </location>
</feature>
<evidence type="ECO:0000313" key="10">
    <source>
        <dbReference type="Proteomes" id="UP001500975"/>
    </source>
</evidence>
<evidence type="ECO:0000256" key="1">
    <source>
        <dbReference type="ARBA" id="ARBA00004162"/>
    </source>
</evidence>
<gene>
    <name evidence="9" type="ORF">GCM10023165_30670</name>
</gene>
<keyword evidence="4 8" id="KW-0812">Transmembrane</keyword>
<dbReference type="CDD" id="cd16429">
    <property type="entry name" value="VirB10"/>
    <property type="match status" value="1"/>
</dbReference>
<sequence length="464" mass="47939">MSWLGREHGPRDADDTAEQGLHGDNEAADRHVDADTGEILPVRGTTRPGPGGLGRGSERGDAGAAAVQGERTIPSVNRERSIQSRISGGLALATIILLGGGFLFWYYNTQYSKTRDAEELARRAAAARAGGEMKVPPLGRIDPPRPSIEAAPVSSGSPAPAPPLFSANPGGPPQKTPEQLALERQLGAPVLRKAQSLAGGGPYAAAGVVPGPSGLAGQPVMPNVAQLVSAMQSPSGAAGPTAGPIGSSLAANLRPTPTPAVMAQTLPTRRLLLPKGAFIDCTLETAIDSTYEGMTTCIGASDIYGADGKVVLLERGTKYVGEQRGSPRQGQGRVFVVWNEARTPTGVVVQLASPGTDELGRNGLPGFVDTHFWERFGAAILISVIDGTMAALAAHQQSGTHIGSGGGAVVAPQGSRDVIAEVLRSTVAIPPTVIKNQGERIQILVARDVDFRSAYALRTEPATP</sequence>
<feature type="compositionally biased region" description="Basic and acidic residues" evidence="7">
    <location>
        <begin position="21"/>
        <end position="34"/>
    </location>
</feature>
<evidence type="ECO:0000256" key="2">
    <source>
        <dbReference type="ARBA" id="ARBA00010265"/>
    </source>
</evidence>
<name>A0ABP8HWP3_9BURK</name>
<protein>
    <recommendedName>
        <fullName evidence="11">Type IV secretion system protein VirB10</fullName>
    </recommendedName>
</protein>
<evidence type="ECO:0000256" key="8">
    <source>
        <dbReference type="SAM" id="Phobius"/>
    </source>
</evidence>
<reference evidence="10" key="1">
    <citation type="journal article" date="2019" name="Int. J. Syst. Evol. Microbiol.">
        <title>The Global Catalogue of Microorganisms (GCM) 10K type strain sequencing project: providing services to taxonomists for standard genome sequencing and annotation.</title>
        <authorList>
            <consortium name="The Broad Institute Genomics Platform"/>
            <consortium name="The Broad Institute Genome Sequencing Center for Infectious Disease"/>
            <person name="Wu L."/>
            <person name="Ma J."/>
        </authorList>
    </citation>
    <scope>NUCLEOTIDE SEQUENCE [LARGE SCALE GENOMIC DNA]</scope>
    <source>
        <strain evidence="10">JCM 17804</strain>
    </source>
</reference>
<dbReference type="InterPro" id="IPR042217">
    <property type="entry name" value="T4SS_VirB10/TrbI"/>
</dbReference>
<evidence type="ECO:0000256" key="6">
    <source>
        <dbReference type="ARBA" id="ARBA00023136"/>
    </source>
</evidence>
<dbReference type="NCBIfam" id="NF038091">
    <property type="entry name" value="T4SS_VirB10"/>
    <property type="match status" value="1"/>
</dbReference>
<dbReference type="EMBL" id="BAABGJ010000032">
    <property type="protein sequence ID" value="GAA4346119.1"/>
    <property type="molecule type" value="Genomic_DNA"/>
</dbReference>
<dbReference type="Gene3D" id="2.40.128.260">
    <property type="entry name" value="Type IV secretion system, VirB10/TraB/TrbI"/>
    <property type="match status" value="2"/>
</dbReference>
<dbReference type="InterPro" id="IPR047695">
    <property type="entry name" value="T4SS_VirB10/PtlG"/>
</dbReference>
<organism evidence="9 10">
    <name type="scientific">Variovorax defluvii</name>
    <dbReference type="NCBI Taxonomy" id="913761"/>
    <lineage>
        <taxon>Bacteria</taxon>
        <taxon>Pseudomonadati</taxon>
        <taxon>Pseudomonadota</taxon>
        <taxon>Betaproteobacteria</taxon>
        <taxon>Burkholderiales</taxon>
        <taxon>Comamonadaceae</taxon>
        <taxon>Variovorax</taxon>
    </lineage>
</organism>
<proteinExistence type="inferred from homology"/>
<accession>A0ABP8HWP3</accession>
<evidence type="ECO:0000256" key="4">
    <source>
        <dbReference type="ARBA" id="ARBA00022692"/>
    </source>
</evidence>
<feature type="compositionally biased region" description="Basic and acidic residues" evidence="7">
    <location>
        <begin position="1"/>
        <end position="14"/>
    </location>
</feature>
<evidence type="ECO:0000256" key="3">
    <source>
        <dbReference type="ARBA" id="ARBA00022475"/>
    </source>
</evidence>
<keyword evidence="10" id="KW-1185">Reference proteome</keyword>
<evidence type="ECO:0000256" key="5">
    <source>
        <dbReference type="ARBA" id="ARBA00022989"/>
    </source>
</evidence>
<keyword evidence="3" id="KW-1003">Cell membrane</keyword>
<comment type="subcellular location">
    <subcellularLocation>
        <location evidence="1">Cell membrane</location>
        <topology evidence="1">Single-pass membrane protein</topology>
    </subcellularLocation>
</comment>
<keyword evidence="6 8" id="KW-0472">Membrane</keyword>
<comment type="caution">
    <text evidence="9">The sequence shown here is derived from an EMBL/GenBank/DDBJ whole genome shotgun (WGS) entry which is preliminary data.</text>
</comment>
<comment type="similarity">
    <text evidence="2">Belongs to the TrbI/VirB10 family.</text>
</comment>
<feature type="region of interest" description="Disordered" evidence="7">
    <location>
        <begin position="127"/>
        <end position="179"/>
    </location>
</feature>
<dbReference type="Proteomes" id="UP001500975">
    <property type="component" value="Unassembled WGS sequence"/>
</dbReference>
<feature type="compositionally biased region" description="Low complexity" evidence="7">
    <location>
        <begin position="150"/>
        <end position="169"/>
    </location>
</feature>
<evidence type="ECO:0008006" key="11">
    <source>
        <dbReference type="Google" id="ProtNLM"/>
    </source>
</evidence>
<evidence type="ECO:0000313" key="9">
    <source>
        <dbReference type="EMBL" id="GAA4346119.1"/>
    </source>
</evidence>
<dbReference type="RefSeq" id="WP_345538930.1">
    <property type="nucleotide sequence ID" value="NZ_BAABGJ010000032.1"/>
</dbReference>
<keyword evidence="5 8" id="KW-1133">Transmembrane helix</keyword>
<dbReference type="Pfam" id="PF03743">
    <property type="entry name" value="TrbI"/>
    <property type="match status" value="1"/>
</dbReference>
<dbReference type="InterPro" id="IPR005498">
    <property type="entry name" value="T4SS_VirB10/TraB/TrbI"/>
</dbReference>
<evidence type="ECO:0000256" key="7">
    <source>
        <dbReference type="SAM" id="MobiDB-lite"/>
    </source>
</evidence>